<dbReference type="KEGG" id="scas:SACC_16780"/>
<evidence type="ECO:0000313" key="2">
    <source>
        <dbReference type="Proteomes" id="UP001319921"/>
    </source>
</evidence>
<dbReference type="AlphaFoldDB" id="A0AAQ4CS80"/>
<dbReference type="SUPFAM" id="SSF69737">
    <property type="entry name" value="Urease metallochaperone UreE, C-terminal domain"/>
    <property type="match status" value="1"/>
</dbReference>
<dbReference type="GeneID" id="68866412"/>
<dbReference type="InterPro" id="IPR036118">
    <property type="entry name" value="UreE_N_sf"/>
</dbReference>
<dbReference type="Proteomes" id="UP001319921">
    <property type="component" value="Chromosome"/>
</dbReference>
<evidence type="ECO:0000313" key="1">
    <source>
        <dbReference type="EMBL" id="BDB98661.1"/>
    </source>
</evidence>
<organism evidence="1 2">
    <name type="scientific">Saccharolobus caldissimus</name>
    <dbReference type="NCBI Taxonomy" id="1702097"/>
    <lineage>
        <taxon>Archaea</taxon>
        <taxon>Thermoproteota</taxon>
        <taxon>Thermoprotei</taxon>
        <taxon>Sulfolobales</taxon>
        <taxon>Sulfolobaceae</taxon>
        <taxon>Saccharolobus</taxon>
    </lineage>
</organism>
<protein>
    <submittedName>
        <fullName evidence="1">Urease accessory protein UreE</fullName>
    </submittedName>
</protein>
<keyword evidence="2" id="KW-1185">Reference proteome</keyword>
<dbReference type="SUPFAM" id="SSF69287">
    <property type="entry name" value="Urease metallochaperone UreE, N-terminal domain"/>
    <property type="match status" value="1"/>
</dbReference>
<gene>
    <name evidence="1" type="ORF">SACC_16780</name>
</gene>
<accession>A0AAQ4CS80</accession>
<dbReference type="EMBL" id="AP025226">
    <property type="protein sequence ID" value="BDB98661.1"/>
    <property type="molecule type" value="Genomic_DNA"/>
</dbReference>
<reference evidence="1 2" key="1">
    <citation type="journal article" date="2022" name="Microbiol. Resour. Announc.">
        <title>Complete Genome Sequence of the Hyperthermophilic and Acidophilic Archaeon Saccharolobus caldissimus Strain HS-3T.</title>
        <authorList>
            <person name="Sakai H.D."/>
            <person name="Kurosawa N."/>
        </authorList>
    </citation>
    <scope>NUCLEOTIDE SEQUENCE [LARGE SCALE GENOMIC DNA]</scope>
    <source>
        <strain evidence="1 2">JCM32116</strain>
    </source>
</reference>
<proteinExistence type="predicted"/>
<sequence>MRTVEVDRVCAERGKCKVRTERGEDVFINLKGLSIDDGDVFQTDEGYIIVIKLKEENVLRFTLNDPVTAFKLGYAIGNYHLRVMLINNEVYILDMGGYLFEKFKEYSPKRDRIVFKPNLELPVSDVVISFDNT</sequence>
<dbReference type="RefSeq" id="WP_229569045.1">
    <property type="nucleotide sequence ID" value="NZ_AP025226.1"/>
</dbReference>
<name>A0AAQ4CS80_9CREN</name>